<dbReference type="Proteomes" id="UP000261174">
    <property type="component" value="Unassembled WGS sequence"/>
</dbReference>
<dbReference type="EMBL" id="QTJV01000006">
    <property type="protein sequence ID" value="RFM33544.1"/>
    <property type="molecule type" value="Genomic_DNA"/>
</dbReference>
<dbReference type="GO" id="GO:0043565">
    <property type="term" value="F:sequence-specific DNA binding"/>
    <property type="evidence" value="ECO:0007669"/>
    <property type="project" value="InterPro"/>
</dbReference>
<dbReference type="Pfam" id="PF20240">
    <property type="entry name" value="DUF6597"/>
    <property type="match status" value="1"/>
</dbReference>
<dbReference type="RefSeq" id="WP_116854467.1">
    <property type="nucleotide sequence ID" value="NZ_QTJV01000006.1"/>
</dbReference>
<dbReference type="InterPro" id="IPR046532">
    <property type="entry name" value="DUF6597"/>
</dbReference>
<reference evidence="2 3" key="1">
    <citation type="submission" date="2018-08" db="EMBL/GenBank/DDBJ databases">
        <title>Chitinophaga sp. K20C18050901, a novel bacterium isolated from forest soil.</title>
        <authorList>
            <person name="Wang C."/>
        </authorList>
    </citation>
    <scope>NUCLEOTIDE SEQUENCE [LARGE SCALE GENOMIC DNA]</scope>
    <source>
        <strain evidence="2 3">K20C18050901</strain>
    </source>
</reference>
<gene>
    <name evidence="2" type="ORF">DXN04_16415</name>
</gene>
<accession>A0A3E1P0A0</accession>
<comment type="caution">
    <text evidence="2">The sequence shown here is derived from an EMBL/GenBank/DDBJ whole genome shotgun (WGS) entry which is preliminary data.</text>
</comment>
<protein>
    <submittedName>
        <fullName evidence="2">AraC family transcriptional regulator</fullName>
    </submittedName>
</protein>
<dbReference type="GO" id="GO:0003700">
    <property type="term" value="F:DNA-binding transcription factor activity"/>
    <property type="evidence" value="ECO:0007669"/>
    <property type="project" value="InterPro"/>
</dbReference>
<keyword evidence="3" id="KW-1185">Reference proteome</keyword>
<dbReference type="OrthoDB" id="323290at2"/>
<feature type="domain" description="HTH araC/xylS-type" evidence="1">
    <location>
        <begin position="123"/>
        <end position="219"/>
    </location>
</feature>
<organism evidence="2 3">
    <name type="scientific">Chitinophaga silvisoli</name>
    <dbReference type="NCBI Taxonomy" id="2291814"/>
    <lineage>
        <taxon>Bacteria</taxon>
        <taxon>Pseudomonadati</taxon>
        <taxon>Bacteroidota</taxon>
        <taxon>Chitinophagia</taxon>
        <taxon>Chitinophagales</taxon>
        <taxon>Chitinophagaceae</taxon>
        <taxon>Chitinophaga</taxon>
    </lineage>
</organism>
<evidence type="ECO:0000313" key="3">
    <source>
        <dbReference type="Proteomes" id="UP000261174"/>
    </source>
</evidence>
<name>A0A3E1P0A0_9BACT</name>
<proteinExistence type="predicted"/>
<sequence length="232" mass="26617">MYFELLPSEELAPFIKCFWLFKNESDAALHFTTLPDGCLELVVFYQAQKIKSVSVFGILSAPFDLVMPANELKMGIRFTPLAKEYYLDKCSTLDRFADFSKNGLEHFAEQVSADMQSMLPEIDNRKLLLYNLLQKSAGNIDVASLAAQCFWSSRQINRYLNKELGMSLKSYCNILKCYASYKEIKAGDLNPDTGYYDQSHFIREIKKHTGTTPKVLLKNEARRYLQLNDPDV</sequence>
<dbReference type="InterPro" id="IPR018060">
    <property type="entry name" value="HTH_AraC"/>
</dbReference>
<evidence type="ECO:0000313" key="2">
    <source>
        <dbReference type="EMBL" id="RFM33544.1"/>
    </source>
</evidence>
<dbReference type="AlphaFoldDB" id="A0A3E1P0A0"/>
<dbReference type="Gene3D" id="1.10.10.60">
    <property type="entry name" value="Homeodomain-like"/>
    <property type="match status" value="1"/>
</dbReference>
<dbReference type="PROSITE" id="PS01124">
    <property type="entry name" value="HTH_ARAC_FAMILY_2"/>
    <property type="match status" value="1"/>
</dbReference>
<dbReference type="SMART" id="SM00342">
    <property type="entry name" value="HTH_ARAC"/>
    <property type="match status" value="1"/>
</dbReference>
<evidence type="ECO:0000259" key="1">
    <source>
        <dbReference type="PROSITE" id="PS01124"/>
    </source>
</evidence>